<dbReference type="AlphaFoldDB" id="A0A932GMI1"/>
<dbReference type="Proteomes" id="UP000741360">
    <property type="component" value="Unassembled WGS sequence"/>
</dbReference>
<dbReference type="CDD" id="cd03789">
    <property type="entry name" value="GT9_LPS_heptosyltransferase"/>
    <property type="match status" value="1"/>
</dbReference>
<organism evidence="3 4">
    <name type="scientific">Tectimicrobiota bacterium</name>
    <dbReference type="NCBI Taxonomy" id="2528274"/>
    <lineage>
        <taxon>Bacteria</taxon>
        <taxon>Pseudomonadati</taxon>
        <taxon>Nitrospinota/Tectimicrobiota group</taxon>
        <taxon>Candidatus Tectimicrobiota</taxon>
    </lineage>
</organism>
<protein>
    <submittedName>
        <fullName evidence="3">Glycosyltransferase family 9 protein</fullName>
    </submittedName>
</protein>
<keyword evidence="1" id="KW-0328">Glycosyltransferase</keyword>
<evidence type="ECO:0000313" key="3">
    <source>
        <dbReference type="EMBL" id="MBI3013866.1"/>
    </source>
</evidence>
<dbReference type="Pfam" id="PF01075">
    <property type="entry name" value="Glyco_transf_9"/>
    <property type="match status" value="1"/>
</dbReference>
<evidence type="ECO:0000313" key="4">
    <source>
        <dbReference type="Proteomes" id="UP000741360"/>
    </source>
</evidence>
<dbReference type="EMBL" id="JACPSX010000036">
    <property type="protein sequence ID" value="MBI3013866.1"/>
    <property type="molecule type" value="Genomic_DNA"/>
</dbReference>
<proteinExistence type="predicted"/>
<accession>A0A932GMI1</accession>
<gene>
    <name evidence="3" type="ORF">HYY65_02105</name>
</gene>
<dbReference type="GO" id="GO:0008713">
    <property type="term" value="F:ADP-heptose-lipopolysaccharide heptosyltransferase activity"/>
    <property type="evidence" value="ECO:0007669"/>
    <property type="project" value="TreeGrafter"/>
</dbReference>
<dbReference type="GO" id="GO:0009244">
    <property type="term" value="P:lipopolysaccharide core region biosynthetic process"/>
    <property type="evidence" value="ECO:0007669"/>
    <property type="project" value="TreeGrafter"/>
</dbReference>
<dbReference type="InterPro" id="IPR002201">
    <property type="entry name" value="Glyco_trans_9"/>
</dbReference>
<evidence type="ECO:0000256" key="1">
    <source>
        <dbReference type="ARBA" id="ARBA00022676"/>
    </source>
</evidence>
<comment type="caution">
    <text evidence="3">The sequence shown here is derived from an EMBL/GenBank/DDBJ whole genome shotgun (WGS) entry which is preliminary data.</text>
</comment>
<sequence>MDCHPEKLLVVRRGALGDLILTLPFLRVLKQLHPRADLEVLGPFHLWSVIAGGSGWVRRIHDLEAFNLSALYVCGGQIPPAVREFFAAFDGIYYIGTDPEGVIRSQLSRHGLSDVKFISPFPPPGGSVRVSDHLIDQLGDHGFSPATLRPVIFPGEASLLLGGRVLKDLELPVGHPLLAIHPGSGSPGKNWPRDHFGEIIRRCLQRKRATPLVFLGEAEAGEMTSWARHLSAGKFPLLCDLPLSLLASVLACCHLYLGNDSGVTHLAAALRVPTIALFGSTDPAVWGPRGERVVILSPPTPSGMGSGSAGLEVETVWRKVEEMLRGIVTGQVPGTGSD</sequence>
<dbReference type="Gene3D" id="3.40.50.2000">
    <property type="entry name" value="Glycogen Phosphorylase B"/>
    <property type="match status" value="2"/>
</dbReference>
<dbReference type="PANTHER" id="PTHR30160">
    <property type="entry name" value="TETRAACYLDISACCHARIDE 4'-KINASE-RELATED"/>
    <property type="match status" value="1"/>
</dbReference>
<keyword evidence="2" id="KW-0808">Transferase</keyword>
<dbReference type="SUPFAM" id="SSF53756">
    <property type="entry name" value="UDP-Glycosyltransferase/glycogen phosphorylase"/>
    <property type="match status" value="1"/>
</dbReference>
<reference evidence="3" key="1">
    <citation type="submission" date="2020-07" db="EMBL/GenBank/DDBJ databases">
        <title>Huge and variable diversity of episymbiotic CPR bacteria and DPANN archaea in groundwater ecosystems.</title>
        <authorList>
            <person name="He C.Y."/>
            <person name="Keren R."/>
            <person name="Whittaker M."/>
            <person name="Farag I.F."/>
            <person name="Doudna J."/>
            <person name="Cate J.H.D."/>
            <person name="Banfield J.F."/>
        </authorList>
    </citation>
    <scope>NUCLEOTIDE SEQUENCE</scope>
    <source>
        <strain evidence="3">NC_groundwater_717_Ag_S-0.2um_59_8</strain>
    </source>
</reference>
<evidence type="ECO:0000256" key="2">
    <source>
        <dbReference type="ARBA" id="ARBA00022679"/>
    </source>
</evidence>
<dbReference type="GO" id="GO:0005829">
    <property type="term" value="C:cytosol"/>
    <property type="evidence" value="ECO:0007669"/>
    <property type="project" value="TreeGrafter"/>
</dbReference>
<dbReference type="InterPro" id="IPR051199">
    <property type="entry name" value="LPS_LOS_Heptosyltrfase"/>
</dbReference>
<name>A0A932GMI1_UNCTE</name>